<feature type="region of interest" description="Disordered" evidence="1">
    <location>
        <begin position="1"/>
        <end position="65"/>
    </location>
</feature>
<organism evidence="2 3">
    <name type="scientific">Portunus trituberculatus</name>
    <name type="common">Swimming crab</name>
    <name type="synonym">Neptunus trituberculatus</name>
    <dbReference type="NCBI Taxonomy" id="210409"/>
    <lineage>
        <taxon>Eukaryota</taxon>
        <taxon>Metazoa</taxon>
        <taxon>Ecdysozoa</taxon>
        <taxon>Arthropoda</taxon>
        <taxon>Crustacea</taxon>
        <taxon>Multicrustacea</taxon>
        <taxon>Malacostraca</taxon>
        <taxon>Eumalacostraca</taxon>
        <taxon>Eucarida</taxon>
        <taxon>Decapoda</taxon>
        <taxon>Pleocyemata</taxon>
        <taxon>Brachyura</taxon>
        <taxon>Eubrachyura</taxon>
        <taxon>Portunoidea</taxon>
        <taxon>Portunidae</taxon>
        <taxon>Portuninae</taxon>
        <taxon>Portunus</taxon>
    </lineage>
</organism>
<evidence type="ECO:0000256" key="1">
    <source>
        <dbReference type="SAM" id="MobiDB-lite"/>
    </source>
</evidence>
<name>A0A5B7G893_PORTR</name>
<feature type="compositionally biased region" description="Pro residues" evidence="1">
    <location>
        <begin position="53"/>
        <end position="65"/>
    </location>
</feature>
<dbReference type="Proteomes" id="UP000324222">
    <property type="component" value="Unassembled WGS sequence"/>
</dbReference>
<reference evidence="2 3" key="1">
    <citation type="submission" date="2019-05" db="EMBL/GenBank/DDBJ databases">
        <title>Another draft genome of Portunus trituberculatus and its Hox gene families provides insights of decapod evolution.</title>
        <authorList>
            <person name="Jeong J.-H."/>
            <person name="Song I."/>
            <person name="Kim S."/>
            <person name="Choi T."/>
            <person name="Kim D."/>
            <person name="Ryu S."/>
            <person name="Kim W."/>
        </authorList>
    </citation>
    <scope>NUCLEOTIDE SEQUENCE [LARGE SCALE GENOMIC DNA]</scope>
    <source>
        <tissue evidence="2">Muscle</tissue>
    </source>
</reference>
<evidence type="ECO:0000313" key="3">
    <source>
        <dbReference type="Proteomes" id="UP000324222"/>
    </source>
</evidence>
<gene>
    <name evidence="2" type="ORF">E2C01_047553</name>
</gene>
<proteinExistence type="predicted"/>
<sequence length="65" mass="7308">MSVRGNEVPLNPSEELATRVKEPAMQKPEPVKSRRWEESPVPSLTQPHTKSHPPLPPPPPVRREA</sequence>
<dbReference type="AlphaFoldDB" id="A0A5B7G893"/>
<dbReference type="EMBL" id="VSRR010011786">
    <property type="protein sequence ID" value="MPC53655.1"/>
    <property type="molecule type" value="Genomic_DNA"/>
</dbReference>
<accession>A0A5B7G893</accession>
<protein>
    <submittedName>
        <fullName evidence="2">Uncharacterized protein</fullName>
    </submittedName>
</protein>
<feature type="compositionally biased region" description="Basic and acidic residues" evidence="1">
    <location>
        <begin position="16"/>
        <end position="38"/>
    </location>
</feature>
<comment type="caution">
    <text evidence="2">The sequence shown here is derived from an EMBL/GenBank/DDBJ whole genome shotgun (WGS) entry which is preliminary data.</text>
</comment>
<keyword evidence="3" id="KW-1185">Reference proteome</keyword>
<evidence type="ECO:0000313" key="2">
    <source>
        <dbReference type="EMBL" id="MPC53655.1"/>
    </source>
</evidence>